<protein>
    <submittedName>
        <fullName evidence="3">Uncharacterized protein</fullName>
    </submittedName>
</protein>
<dbReference type="AlphaFoldDB" id="A0A1X1L6X1"/>
<name>A0A1X1L6X1_STRMT</name>
<keyword evidence="2" id="KW-0812">Transmembrane</keyword>
<feature type="transmembrane region" description="Helical" evidence="2">
    <location>
        <begin position="43"/>
        <end position="61"/>
    </location>
</feature>
<evidence type="ECO:0000313" key="3">
    <source>
        <dbReference type="EMBL" id="ORP07461.1"/>
    </source>
</evidence>
<proteinExistence type="predicted"/>
<dbReference type="Proteomes" id="UP000193206">
    <property type="component" value="Unassembled WGS sequence"/>
</dbReference>
<accession>A0A1X1L6X1</accession>
<dbReference type="EMBL" id="NCVN01000017">
    <property type="protein sequence ID" value="ORP07461.1"/>
    <property type="molecule type" value="Genomic_DNA"/>
</dbReference>
<reference evidence="3 4" key="1">
    <citation type="journal article" date="2016" name="Eur. J. Clin. Microbiol. Infect. Dis.">
        <title>Whole genome sequencing as a tool for phylogenetic analysis of clinical strains of Mitis group streptococci.</title>
        <authorList>
            <person name="Rasmussen L.H."/>
            <person name="Dargis R."/>
            <person name="Hojholt K."/>
            <person name="Christensen J.J."/>
            <person name="Skovgaard O."/>
            <person name="Justesen U.S."/>
            <person name="Rosenvinge F.S."/>
            <person name="Moser C."/>
            <person name="Lukjancenko O."/>
            <person name="Rasmussen S."/>
            <person name="Nielsen X.C."/>
        </authorList>
    </citation>
    <scope>NUCLEOTIDE SEQUENCE [LARGE SCALE GENOMIC DNA]</scope>
    <source>
        <strain evidence="3 4">B_009152_10</strain>
    </source>
</reference>
<keyword evidence="2" id="KW-0472">Membrane</keyword>
<evidence type="ECO:0000256" key="2">
    <source>
        <dbReference type="SAM" id="Phobius"/>
    </source>
</evidence>
<organism evidence="3 4">
    <name type="scientific">Streptococcus mitis</name>
    <dbReference type="NCBI Taxonomy" id="28037"/>
    <lineage>
        <taxon>Bacteria</taxon>
        <taxon>Bacillati</taxon>
        <taxon>Bacillota</taxon>
        <taxon>Bacilli</taxon>
        <taxon>Lactobacillales</taxon>
        <taxon>Streptococcaceae</taxon>
        <taxon>Streptococcus</taxon>
        <taxon>Streptococcus mitis group</taxon>
    </lineage>
</organism>
<sequence length="85" mass="9758">MKNRKPILQTKVQKTAKLTNRKENHGLRNNTEGTVLGRKKANLFANLFTYSSKWIIIYLILMNGCSSDLPKGAFNEAPFVHYFEV</sequence>
<evidence type="ECO:0000256" key="1">
    <source>
        <dbReference type="SAM" id="MobiDB-lite"/>
    </source>
</evidence>
<gene>
    <name evidence="3" type="ORF">B7692_04490</name>
</gene>
<feature type="region of interest" description="Disordered" evidence="1">
    <location>
        <begin position="1"/>
        <end position="31"/>
    </location>
</feature>
<comment type="caution">
    <text evidence="3">The sequence shown here is derived from an EMBL/GenBank/DDBJ whole genome shotgun (WGS) entry which is preliminary data.</text>
</comment>
<keyword evidence="2" id="KW-1133">Transmembrane helix</keyword>
<evidence type="ECO:0000313" key="4">
    <source>
        <dbReference type="Proteomes" id="UP000193206"/>
    </source>
</evidence>